<feature type="region of interest" description="Disordered" evidence="1">
    <location>
        <begin position="655"/>
        <end position="711"/>
    </location>
</feature>
<proteinExistence type="predicted"/>
<reference evidence="2 3" key="1">
    <citation type="journal article" date="2017" name="Genome Biol. Evol.">
        <title>Phytophthora megakarya and P. palmivora, closely related causal agents of cacao black pod rot, underwent increases in genome sizes and gene numbers by different mechanisms.</title>
        <authorList>
            <person name="Ali S.S."/>
            <person name="Shao J."/>
            <person name="Lary D.J."/>
            <person name="Kronmiller B."/>
            <person name="Shen D."/>
            <person name="Strem M.D."/>
            <person name="Amoako-Attah I."/>
            <person name="Akrofi A.Y."/>
            <person name="Begoude B.A."/>
            <person name="Ten Hoopen G.M."/>
            <person name="Coulibaly K."/>
            <person name="Kebe B.I."/>
            <person name="Melnick R.L."/>
            <person name="Guiltinan M.J."/>
            <person name="Tyler B.M."/>
            <person name="Meinhardt L.W."/>
            <person name="Bailey B.A."/>
        </authorList>
    </citation>
    <scope>NUCLEOTIDE SEQUENCE [LARGE SCALE GENOMIC DNA]</scope>
    <source>
        <strain evidence="3">sbr112.9</strain>
    </source>
</reference>
<organism evidence="2 3">
    <name type="scientific">Phytophthora palmivora</name>
    <dbReference type="NCBI Taxonomy" id="4796"/>
    <lineage>
        <taxon>Eukaryota</taxon>
        <taxon>Sar</taxon>
        <taxon>Stramenopiles</taxon>
        <taxon>Oomycota</taxon>
        <taxon>Peronosporomycetes</taxon>
        <taxon>Peronosporales</taxon>
        <taxon>Peronosporaceae</taxon>
        <taxon>Phytophthora</taxon>
    </lineage>
</organism>
<comment type="caution">
    <text evidence="2">The sequence shown here is derived from an EMBL/GenBank/DDBJ whole genome shotgun (WGS) entry which is preliminary data.</text>
</comment>
<protein>
    <submittedName>
        <fullName evidence="2">Uncharacterized protein</fullName>
    </submittedName>
</protein>
<accession>A0A2P4XNT3</accession>
<evidence type="ECO:0000256" key="1">
    <source>
        <dbReference type="SAM" id="MobiDB-lite"/>
    </source>
</evidence>
<keyword evidence="3" id="KW-1185">Reference proteome</keyword>
<name>A0A2P4XNT3_9STRA</name>
<evidence type="ECO:0000313" key="3">
    <source>
        <dbReference type="Proteomes" id="UP000237271"/>
    </source>
</evidence>
<dbReference type="AlphaFoldDB" id="A0A2P4XNT3"/>
<dbReference type="Proteomes" id="UP000237271">
    <property type="component" value="Unassembled WGS sequence"/>
</dbReference>
<sequence length="861" mass="98849">MTTGLENSNMKALGACQCAITLREHVATFFTDGGDHGYRHFLALFKDWHKTLKMATQQPEETESKRSSVDEDYFPDEELFTIETGDPRITRHFNEAFAEDLRLEVVYFFLELEELVEGVFNIYDLMKKGQPAMVEAAVVAKLSIDTASTSTSKLQLIYPALKTAEDAAIIVMEHTPKKIMKQMARMVTDFLDKISEPRDFHVGDSDTTEDEVSYEGRFFTYGEERTPQYMYVLPDPSNMIVFLLQQLPLLYNTIHDKTCYCSFMASMDEYFTTRKVTVPIVFTCICWLKSVAALQGKSGLTRNVSLTFKHSKDLMRNLESTVEKGTVLTVDREIHGLLEECVGKIKQSTRGHNLARANPLMASFMMLTHHFHYFHMEYNNHHIRFFDEVLDIYDEMILTPSRSAAVHGSYHRAYLLSSHLTATAVNAMYRGVPSPPGKEGVKVRKVLHFKNLSKIYRLLTENDKSILGDASSKAMLNNAADICSKELFQTRVLSRDILKLNDDRTDVFSEMCDELGQRQYHDDYVARPQRGQSHHRMDHWVPNGYCVVQIGTLSGEGIKIKCKNAAAVIKAKFATPPLVCEKRYFTFRQIQTSSIRSIKASPPPMVLECQDRHRLFDGMMRLFEEKRQAFNWKSNSLRRNRDALFRHQSSLREERLRQSVTAQQDEERRRTLESANNLNVSAAPKKKKNKKKNKKGKKGKTTTNVSASSSVVPDGAAEVSTLLTDLIVPTESEVDTNDDLERVSESIVKNTAATLSRLRDRISLQRTRPTIFNGLWKHSTDRRIRIGIALEALQAIHMMQKFHRINHPAITDPALASWERRRRRQKSQAREILDVLEKRLVKMSFGKRDPMVYREWVFFST</sequence>
<dbReference type="EMBL" id="NCKW01009461">
    <property type="protein sequence ID" value="POM67211.1"/>
    <property type="molecule type" value="Genomic_DNA"/>
</dbReference>
<dbReference type="OrthoDB" id="100219at2759"/>
<feature type="compositionally biased region" description="Basic residues" evidence="1">
    <location>
        <begin position="684"/>
        <end position="700"/>
    </location>
</feature>
<feature type="compositionally biased region" description="Low complexity" evidence="1">
    <location>
        <begin position="701"/>
        <end position="711"/>
    </location>
</feature>
<evidence type="ECO:0000313" key="2">
    <source>
        <dbReference type="EMBL" id="POM67211.1"/>
    </source>
</evidence>
<gene>
    <name evidence="2" type="ORF">PHPALM_16835</name>
</gene>